<reference key="1">
    <citation type="submission" date="2007-01" db="EMBL/GenBank/DDBJ databases">
        <title>The Genome Sequence of Puccinia graminis f. sp. tritici Strain CRL 75-36-700-3.</title>
        <authorList>
            <consortium name="The Broad Institute Genome Sequencing Platform"/>
            <person name="Birren B."/>
            <person name="Lander E."/>
            <person name="Galagan J."/>
            <person name="Nusbaum C."/>
            <person name="Devon K."/>
            <person name="Cuomo C."/>
            <person name="Jaffe D."/>
            <person name="Butler J."/>
            <person name="Alvarez P."/>
            <person name="Gnerre S."/>
            <person name="Grabherr M."/>
            <person name="Mauceli E."/>
            <person name="Brockman W."/>
            <person name="Young S."/>
            <person name="LaButti K."/>
            <person name="Sykes S."/>
            <person name="DeCaprio D."/>
            <person name="Crawford M."/>
            <person name="Koehrsen M."/>
            <person name="Engels R."/>
            <person name="Montgomery P."/>
            <person name="Pearson M."/>
            <person name="Howarth C."/>
            <person name="Larson L."/>
            <person name="White J."/>
            <person name="Zeng Q."/>
            <person name="Kodira C."/>
            <person name="Yandava C."/>
            <person name="Alvarado L."/>
            <person name="O'Leary S."/>
            <person name="Szabo L."/>
            <person name="Dean R."/>
            <person name="Schein J."/>
        </authorList>
    </citation>
    <scope>NUCLEOTIDE SEQUENCE</scope>
    <source>
        <strain>CRL 75-36-700-3</strain>
    </source>
</reference>
<name>E3KNX9_PUCGT</name>
<dbReference type="OrthoDB" id="10476587at2759"/>
<evidence type="ECO:0000313" key="2">
    <source>
        <dbReference type="EMBL" id="EFP86004.1"/>
    </source>
</evidence>
<accession>E3KNX9</accession>
<protein>
    <submittedName>
        <fullName evidence="2">Uncharacterized protein</fullName>
    </submittedName>
</protein>
<sequence length="206" mass="22459">MLSSSSQIIPPHCQWIRLQQTEAHPFTFTPTHQPAPIPSNYLGPLGASSSNIPSLGVLFFRLKWTPGTTPGTPWRVPAVLWAGTSGTLGGYQRYLWPRNGHQVPHLAPPGGCQAGPGGTRQTGAGYRLSSLAADNRCTTSLASPSLHLNRSNEQSSRRVGFFFADNCCTTPLASPSLHLNRSNKQSSRRPFFRSPTTHTPRPSYWA</sequence>
<dbReference type="AlphaFoldDB" id="E3KNX9"/>
<dbReference type="VEuPathDB" id="FungiDB:PGTG_11960"/>
<dbReference type="KEGG" id="pgr:PGTG_11960"/>
<dbReference type="Proteomes" id="UP000008783">
    <property type="component" value="Unassembled WGS sequence"/>
</dbReference>
<feature type="compositionally biased region" description="Polar residues" evidence="1">
    <location>
        <begin position="174"/>
        <end position="185"/>
    </location>
</feature>
<keyword evidence="3" id="KW-1185">Reference proteome</keyword>
<gene>
    <name evidence="2" type="ORF">PGTG_11960</name>
</gene>
<evidence type="ECO:0000313" key="3">
    <source>
        <dbReference type="Proteomes" id="UP000008783"/>
    </source>
</evidence>
<proteinExistence type="predicted"/>
<dbReference type="RefSeq" id="XP_003330423.1">
    <property type="nucleotide sequence ID" value="XM_003330375.1"/>
</dbReference>
<dbReference type="HOGENOM" id="CLU_1332520_0_0_1"/>
<evidence type="ECO:0000256" key="1">
    <source>
        <dbReference type="SAM" id="MobiDB-lite"/>
    </source>
</evidence>
<organism evidence="2 3">
    <name type="scientific">Puccinia graminis f. sp. tritici (strain CRL 75-36-700-3 / race SCCL)</name>
    <name type="common">Black stem rust fungus</name>
    <dbReference type="NCBI Taxonomy" id="418459"/>
    <lineage>
        <taxon>Eukaryota</taxon>
        <taxon>Fungi</taxon>
        <taxon>Dikarya</taxon>
        <taxon>Basidiomycota</taxon>
        <taxon>Pucciniomycotina</taxon>
        <taxon>Pucciniomycetes</taxon>
        <taxon>Pucciniales</taxon>
        <taxon>Pucciniaceae</taxon>
        <taxon>Puccinia</taxon>
    </lineage>
</organism>
<dbReference type="GeneID" id="10540003"/>
<feature type="region of interest" description="Disordered" evidence="1">
    <location>
        <begin position="174"/>
        <end position="206"/>
    </location>
</feature>
<dbReference type="InParanoid" id="E3KNX9"/>
<dbReference type="EMBL" id="DS178298">
    <property type="protein sequence ID" value="EFP86004.1"/>
    <property type="molecule type" value="Genomic_DNA"/>
</dbReference>
<reference evidence="3" key="2">
    <citation type="journal article" date="2011" name="Proc. Natl. Acad. Sci. U.S.A.">
        <title>Obligate biotrophy features unraveled by the genomic analysis of rust fungi.</title>
        <authorList>
            <person name="Duplessis S."/>
            <person name="Cuomo C.A."/>
            <person name="Lin Y.-C."/>
            <person name="Aerts A."/>
            <person name="Tisserant E."/>
            <person name="Veneault-Fourrey C."/>
            <person name="Joly D.L."/>
            <person name="Hacquard S."/>
            <person name="Amselem J."/>
            <person name="Cantarel B.L."/>
            <person name="Chiu R."/>
            <person name="Coutinho P.M."/>
            <person name="Feau N."/>
            <person name="Field M."/>
            <person name="Frey P."/>
            <person name="Gelhaye E."/>
            <person name="Goldberg J."/>
            <person name="Grabherr M.G."/>
            <person name="Kodira C.D."/>
            <person name="Kohler A."/>
            <person name="Kuees U."/>
            <person name="Lindquist E.A."/>
            <person name="Lucas S.M."/>
            <person name="Mago R."/>
            <person name="Mauceli E."/>
            <person name="Morin E."/>
            <person name="Murat C."/>
            <person name="Pangilinan J.L."/>
            <person name="Park R."/>
            <person name="Pearson M."/>
            <person name="Quesneville H."/>
            <person name="Rouhier N."/>
            <person name="Sakthikumar S."/>
            <person name="Salamov A.A."/>
            <person name="Schmutz J."/>
            <person name="Selles B."/>
            <person name="Shapiro H."/>
            <person name="Tanguay P."/>
            <person name="Tuskan G.A."/>
            <person name="Henrissat B."/>
            <person name="Van de Peer Y."/>
            <person name="Rouze P."/>
            <person name="Ellis J.G."/>
            <person name="Dodds P.N."/>
            <person name="Schein J.E."/>
            <person name="Zhong S."/>
            <person name="Hamelin R.C."/>
            <person name="Grigoriev I.V."/>
            <person name="Szabo L.J."/>
            <person name="Martin F."/>
        </authorList>
    </citation>
    <scope>NUCLEOTIDE SEQUENCE [LARGE SCALE GENOMIC DNA]</scope>
    <source>
        <strain evidence="3">CRL 75-36-700-3 / race SCCL</strain>
    </source>
</reference>